<sequence length="52" mass="5566">MVTFFAAKLPGPIIFIAGSITKGLPGIAIQLIVIPLLMLALERYGIAKRAEK</sequence>
<keyword evidence="1" id="KW-0472">Membrane</keyword>
<gene>
    <name evidence="2" type="ORF">OTJ99_001009</name>
</gene>
<evidence type="ECO:0000313" key="3">
    <source>
        <dbReference type="Proteomes" id="UP001164745"/>
    </source>
</evidence>
<name>A0ABY7BI04_9FIRM</name>
<reference evidence="2" key="1">
    <citation type="submission" date="2022-12" db="EMBL/GenBank/DDBJ databases">
        <authorList>
            <person name="Bing R.G."/>
            <person name="Willard D.J."/>
            <person name="Manesh M.J.H."/>
            <person name="Laemthong T."/>
            <person name="Crosby J.R."/>
            <person name="Kelly R.M."/>
        </authorList>
    </citation>
    <scope>NUCLEOTIDE SEQUENCE</scope>
    <source>
        <strain evidence="2">DSM 8991</strain>
    </source>
</reference>
<keyword evidence="1" id="KW-1133">Transmembrane helix</keyword>
<dbReference type="EMBL" id="CP113864">
    <property type="protein sequence ID" value="WAM32457.1"/>
    <property type="molecule type" value="Genomic_DNA"/>
</dbReference>
<keyword evidence="1" id="KW-0812">Transmembrane</keyword>
<feature type="transmembrane region" description="Helical" evidence="1">
    <location>
        <begin position="12"/>
        <end position="41"/>
    </location>
</feature>
<keyword evidence="3" id="KW-1185">Reference proteome</keyword>
<proteinExistence type="predicted"/>
<evidence type="ECO:0000313" key="2">
    <source>
        <dbReference type="EMBL" id="WAM32457.1"/>
    </source>
</evidence>
<dbReference type="RefSeq" id="WP_269015429.1">
    <property type="nucleotide sequence ID" value="NZ_CP113864.1"/>
</dbReference>
<organism evidence="2 3">
    <name type="scientific">Caldicellulosiruptor naganoensis</name>
    <dbReference type="NCBI Taxonomy" id="29324"/>
    <lineage>
        <taxon>Bacteria</taxon>
        <taxon>Bacillati</taxon>
        <taxon>Bacillota</taxon>
        <taxon>Bacillota incertae sedis</taxon>
        <taxon>Caldicellulosiruptorales</taxon>
        <taxon>Caldicellulosiruptoraceae</taxon>
        <taxon>Caldicellulosiruptor</taxon>
    </lineage>
</organism>
<dbReference type="Proteomes" id="UP001164745">
    <property type="component" value="Chromosome"/>
</dbReference>
<protein>
    <submittedName>
        <fullName evidence="2">Uncharacterized protein</fullName>
    </submittedName>
</protein>
<accession>A0ABY7BI04</accession>
<evidence type="ECO:0000256" key="1">
    <source>
        <dbReference type="SAM" id="Phobius"/>
    </source>
</evidence>